<evidence type="ECO:0000313" key="3">
    <source>
        <dbReference type="Proteomes" id="UP001431783"/>
    </source>
</evidence>
<evidence type="ECO:0000313" key="2">
    <source>
        <dbReference type="EMBL" id="KAK9883056.1"/>
    </source>
</evidence>
<dbReference type="Pfam" id="PF10044">
    <property type="entry name" value="LIN52"/>
    <property type="match status" value="1"/>
</dbReference>
<organism evidence="2 3">
    <name type="scientific">Henosepilachna vigintioctopunctata</name>
    <dbReference type="NCBI Taxonomy" id="420089"/>
    <lineage>
        <taxon>Eukaryota</taxon>
        <taxon>Metazoa</taxon>
        <taxon>Ecdysozoa</taxon>
        <taxon>Arthropoda</taxon>
        <taxon>Hexapoda</taxon>
        <taxon>Insecta</taxon>
        <taxon>Pterygota</taxon>
        <taxon>Neoptera</taxon>
        <taxon>Endopterygota</taxon>
        <taxon>Coleoptera</taxon>
        <taxon>Polyphaga</taxon>
        <taxon>Cucujiformia</taxon>
        <taxon>Coccinelloidea</taxon>
        <taxon>Coccinellidae</taxon>
        <taxon>Epilachninae</taxon>
        <taxon>Epilachnini</taxon>
        <taxon>Henosepilachna</taxon>
    </lineage>
</organism>
<dbReference type="GO" id="GO:0006355">
    <property type="term" value="P:regulation of DNA-templated transcription"/>
    <property type="evidence" value="ECO:0007669"/>
    <property type="project" value="InterPro"/>
</dbReference>
<comment type="caution">
    <text evidence="2">The sequence shown here is derived from an EMBL/GenBank/DDBJ whole genome shotgun (WGS) entry which is preliminary data.</text>
</comment>
<sequence length="150" mass="17564">MTTILQRVRKENCSHLKLSFNSAVKYLNRKLIFSYAFIGQTKAERELEASLYSMEILDRASPELWPENFPGMSEFTNKITQSKSIKLPYSRELTQDDQNYMHQLASLPTTELISRVKQLHDIAYQLGVEETKEITRGKYLNLFNKRRPKS</sequence>
<gene>
    <name evidence="2" type="ORF">WA026_001262</name>
</gene>
<evidence type="ECO:0000256" key="1">
    <source>
        <dbReference type="ARBA" id="ARBA00005456"/>
    </source>
</evidence>
<protein>
    <submittedName>
        <fullName evidence="2">Uncharacterized protein</fullName>
    </submittedName>
</protein>
<dbReference type="EMBL" id="JARQZJ010000091">
    <property type="protein sequence ID" value="KAK9883056.1"/>
    <property type="molecule type" value="Genomic_DNA"/>
</dbReference>
<accession>A0AAW1UQM4</accession>
<comment type="similarity">
    <text evidence="1">Belongs to the lin-52 family.</text>
</comment>
<proteinExistence type="inferred from homology"/>
<keyword evidence="3" id="KW-1185">Reference proteome</keyword>
<dbReference type="Proteomes" id="UP001431783">
    <property type="component" value="Unassembled WGS sequence"/>
</dbReference>
<name>A0AAW1UQM4_9CUCU</name>
<reference evidence="2 3" key="1">
    <citation type="submission" date="2023-03" db="EMBL/GenBank/DDBJ databases">
        <title>Genome insight into feeding habits of ladybird beetles.</title>
        <authorList>
            <person name="Li H.-S."/>
            <person name="Huang Y.-H."/>
            <person name="Pang H."/>
        </authorList>
    </citation>
    <scope>NUCLEOTIDE SEQUENCE [LARGE SCALE GENOMIC DNA]</scope>
    <source>
        <strain evidence="2">SYSU_2023b</strain>
        <tissue evidence="2">Whole body</tissue>
    </source>
</reference>
<dbReference type="InterPro" id="IPR018737">
    <property type="entry name" value="DREAM_LIN52"/>
</dbReference>
<dbReference type="PANTHER" id="PTHR31489:SF2">
    <property type="entry name" value="PROTEIN LIN-52 HOMOLOG"/>
    <property type="match status" value="1"/>
</dbReference>
<dbReference type="GO" id="GO:0070176">
    <property type="term" value="C:DRM complex"/>
    <property type="evidence" value="ECO:0007669"/>
    <property type="project" value="InterPro"/>
</dbReference>
<dbReference type="AlphaFoldDB" id="A0AAW1UQM4"/>
<dbReference type="PANTHER" id="PTHR31489">
    <property type="entry name" value="LIN52 FAMILY MEMBER"/>
    <property type="match status" value="1"/>
</dbReference>